<dbReference type="InterPro" id="IPR058942">
    <property type="entry name" value="AT3G52170-like"/>
</dbReference>
<proteinExistence type="predicted"/>
<sequence length="483" mass="53234">MHAIKGGWVGQTFALAKNNESDGRKSRIRRSKEERKEMVESFIKKYQNLHNGSFPSLNLTHKEVGGSFYTVREIVRDVIQENRVLGPAKLIPEHQTIDQFLEHNPLGSVAAEPQNTLSIASSDSQFANNKHHGSVQEMVLASDGQSFTLEHQMFDHGQVSNGTAAAMSNKDVDSKELKVNGPVQTEKNVAKESVVFDGNCVGPEYQMFDNGSQVDQKDKTTEELTCAEHRTSEPLEVEKNVEDVSATSRSKVTSIETDVIVETFPLTPVTRATESLDGKVEEGDSIIFNEDKGMKGMRLAAGVDSSPSDTVHSMKSFVDDKVALKSPLVENKSSSVNEEALEIVRDPSLESANCSTHKEGIIHEKGSMDLNVKAPGNDVPISESFEQRQGTAGAKTIKAPDTKNLNGTSVRDGLSPTKEVLVIEDEVDIHSSACLQKGSNPTLDRINLESWQRESKKSEKQEGKPLWAVFKEYIDAFVKFWSE</sequence>
<evidence type="ECO:0000259" key="2">
    <source>
        <dbReference type="Pfam" id="PF25896"/>
    </source>
</evidence>
<evidence type="ECO:0000256" key="1">
    <source>
        <dbReference type="SAM" id="MobiDB-lite"/>
    </source>
</evidence>
<protein>
    <recommendedName>
        <fullName evidence="2">AT3G52170-like helix-turn-helix domain-containing protein</fullName>
    </recommendedName>
</protein>
<dbReference type="AlphaFoldDB" id="A0AAW1VX31"/>
<keyword evidence="4" id="KW-1185">Reference proteome</keyword>
<gene>
    <name evidence="3" type="ORF">M0R45_035473</name>
</gene>
<evidence type="ECO:0000313" key="4">
    <source>
        <dbReference type="Proteomes" id="UP001457282"/>
    </source>
</evidence>
<feature type="region of interest" description="Disordered" evidence="1">
    <location>
        <begin position="387"/>
        <end position="411"/>
    </location>
</feature>
<dbReference type="PANTHER" id="PTHR34568:SF1">
    <property type="entry name" value="DNA BINDING PROTEIN"/>
    <property type="match status" value="1"/>
</dbReference>
<dbReference type="EMBL" id="JBEDUW010000007">
    <property type="protein sequence ID" value="KAK9911577.1"/>
    <property type="molecule type" value="Genomic_DNA"/>
</dbReference>
<dbReference type="PANTHER" id="PTHR34568">
    <property type="entry name" value="RRM DOMAIN-CONTAINING PROTEIN"/>
    <property type="match status" value="1"/>
</dbReference>
<dbReference type="Proteomes" id="UP001457282">
    <property type="component" value="Unassembled WGS sequence"/>
</dbReference>
<accession>A0AAW1VX31</accession>
<dbReference type="InterPro" id="IPR058941">
    <property type="entry name" value="HTH_AT3G52170-like"/>
</dbReference>
<evidence type="ECO:0000313" key="3">
    <source>
        <dbReference type="EMBL" id="KAK9911577.1"/>
    </source>
</evidence>
<comment type="caution">
    <text evidence="3">The sequence shown here is derived from an EMBL/GenBank/DDBJ whole genome shotgun (WGS) entry which is preliminary data.</text>
</comment>
<reference evidence="3 4" key="1">
    <citation type="journal article" date="2023" name="G3 (Bethesda)">
        <title>A chromosome-length genome assembly and annotation of blackberry (Rubus argutus, cv. 'Hillquist').</title>
        <authorList>
            <person name="Bruna T."/>
            <person name="Aryal R."/>
            <person name="Dudchenko O."/>
            <person name="Sargent D.J."/>
            <person name="Mead D."/>
            <person name="Buti M."/>
            <person name="Cavallini A."/>
            <person name="Hytonen T."/>
            <person name="Andres J."/>
            <person name="Pham M."/>
            <person name="Weisz D."/>
            <person name="Mascagni F."/>
            <person name="Usai G."/>
            <person name="Natali L."/>
            <person name="Bassil N."/>
            <person name="Fernandez G.E."/>
            <person name="Lomsadze A."/>
            <person name="Armour M."/>
            <person name="Olukolu B."/>
            <person name="Poorten T."/>
            <person name="Britton C."/>
            <person name="Davik J."/>
            <person name="Ashrafi H."/>
            <person name="Aiden E.L."/>
            <person name="Borodovsky M."/>
            <person name="Worthington M."/>
        </authorList>
    </citation>
    <scope>NUCLEOTIDE SEQUENCE [LARGE SCALE GENOMIC DNA]</scope>
    <source>
        <strain evidence="3">PI 553951</strain>
    </source>
</reference>
<organism evidence="3 4">
    <name type="scientific">Rubus argutus</name>
    <name type="common">Southern blackberry</name>
    <dbReference type="NCBI Taxonomy" id="59490"/>
    <lineage>
        <taxon>Eukaryota</taxon>
        <taxon>Viridiplantae</taxon>
        <taxon>Streptophyta</taxon>
        <taxon>Embryophyta</taxon>
        <taxon>Tracheophyta</taxon>
        <taxon>Spermatophyta</taxon>
        <taxon>Magnoliopsida</taxon>
        <taxon>eudicotyledons</taxon>
        <taxon>Gunneridae</taxon>
        <taxon>Pentapetalae</taxon>
        <taxon>rosids</taxon>
        <taxon>fabids</taxon>
        <taxon>Rosales</taxon>
        <taxon>Rosaceae</taxon>
        <taxon>Rosoideae</taxon>
        <taxon>Rosoideae incertae sedis</taxon>
        <taxon>Rubus</taxon>
    </lineage>
</organism>
<dbReference type="Pfam" id="PF25896">
    <property type="entry name" value="HTH_AT3G52170"/>
    <property type="match status" value="1"/>
</dbReference>
<name>A0AAW1VX31_RUBAR</name>
<feature type="domain" description="AT3G52170-like helix-turn-helix" evidence="2">
    <location>
        <begin position="31"/>
        <end position="79"/>
    </location>
</feature>